<name>A0ABR1DUA5_NECAM</name>
<comment type="caution">
    <text evidence="1">The sequence shown here is derived from an EMBL/GenBank/DDBJ whole genome shotgun (WGS) entry which is preliminary data.</text>
</comment>
<protein>
    <submittedName>
        <fullName evidence="1">Uncharacterized protein</fullName>
    </submittedName>
</protein>
<accession>A0ABR1DUA5</accession>
<organism evidence="1 2">
    <name type="scientific">Necator americanus</name>
    <name type="common">Human hookworm</name>
    <dbReference type="NCBI Taxonomy" id="51031"/>
    <lineage>
        <taxon>Eukaryota</taxon>
        <taxon>Metazoa</taxon>
        <taxon>Ecdysozoa</taxon>
        <taxon>Nematoda</taxon>
        <taxon>Chromadorea</taxon>
        <taxon>Rhabditida</taxon>
        <taxon>Rhabditina</taxon>
        <taxon>Rhabditomorpha</taxon>
        <taxon>Strongyloidea</taxon>
        <taxon>Ancylostomatidae</taxon>
        <taxon>Bunostominae</taxon>
        <taxon>Necator</taxon>
    </lineage>
</organism>
<gene>
    <name evidence="1" type="primary">Necator_chrV.g17956</name>
    <name evidence="1" type="ORF">RB195_013166</name>
</gene>
<evidence type="ECO:0000313" key="2">
    <source>
        <dbReference type="Proteomes" id="UP001303046"/>
    </source>
</evidence>
<sequence length="114" mass="12824">MPAFAGLTRCEMSRERIRDAHHAFFLLAKCPGFRSKGQNSKYSGVEEIQLKTDASICFVEFGQHSFRLADAKCYQNDVISKAQMNGEIPGREVAVQLSKYLYVLSRDALVVQGF</sequence>
<proteinExistence type="predicted"/>
<dbReference type="EMBL" id="JAVFWL010000005">
    <property type="protein sequence ID" value="KAK6754007.1"/>
    <property type="molecule type" value="Genomic_DNA"/>
</dbReference>
<reference evidence="1 2" key="1">
    <citation type="submission" date="2023-08" db="EMBL/GenBank/DDBJ databases">
        <title>A Necator americanus chromosomal reference genome.</title>
        <authorList>
            <person name="Ilik V."/>
            <person name="Petrzelkova K.J."/>
            <person name="Pardy F."/>
            <person name="Fuh T."/>
            <person name="Niatou-Singa F.S."/>
            <person name="Gouil Q."/>
            <person name="Baker L."/>
            <person name="Ritchie M.E."/>
            <person name="Jex A.R."/>
            <person name="Gazzola D."/>
            <person name="Li H."/>
            <person name="Toshio Fujiwara R."/>
            <person name="Zhan B."/>
            <person name="Aroian R.V."/>
            <person name="Pafco B."/>
            <person name="Schwarz E.M."/>
        </authorList>
    </citation>
    <scope>NUCLEOTIDE SEQUENCE [LARGE SCALE GENOMIC DNA]</scope>
    <source>
        <strain evidence="1 2">Aroian</strain>
        <tissue evidence="1">Whole animal</tissue>
    </source>
</reference>
<keyword evidence="2" id="KW-1185">Reference proteome</keyword>
<evidence type="ECO:0000313" key="1">
    <source>
        <dbReference type="EMBL" id="KAK6754007.1"/>
    </source>
</evidence>
<dbReference type="Proteomes" id="UP001303046">
    <property type="component" value="Unassembled WGS sequence"/>
</dbReference>